<keyword evidence="3" id="KW-1185">Reference proteome</keyword>
<feature type="signal peptide" evidence="1">
    <location>
        <begin position="1"/>
        <end position="22"/>
    </location>
</feature>
<organism evidence="2 3">
    <name type="scientific">Faecalibacter macacae</name>
    <dbReference type="NCBI Taxonomy" id="1859289"/>
    <lineage>
        <taxon>Bacteria</taxon>
        <taxon>Pseudomonadati</taxon>
        <taxon>Bacteroidota</taxon>
        <taxon>Flavobacteriia</taxon>
        <taxon>Flavobacteriales</taxon>
        <taxon>Weeksellaceae</taxon>
        <taxon>Faecalibacter</taxon>
    </lineage>
</organism>
<evidence type="ECO:0000313" key="3">
    <source>
        <dbReference type="Proteomes" id="UP000275348"/>
    </source>
</evidence>
<dbReference type="AlphaFoldDB" id="A0A3L9MGY9"/>
<name>A0A3L9MGY9_9FLAO</name>
<evidence type="ECO:0000313" key="2">
    <source>
        <dbReference type="EMBL" id="RLZ09849.1"/>
    </source>
</evidence>
<gene>
    <name evidence="2" type="ORF">EAH69_07290</name>
</gene>
<dbReference type="OrthoDB" id="711418at2"/>
<comment type="caution">
    <text evidence="2">The sequence shown here is derived from an EMBL/GenBank/DDBJ whole genome shotgun (WGS) entry which is preliminary data.</text>
</comment>
<dbReference type="PROSITE" id="PS51257">
    <property type="entry name" value="PROKAR_LIPOPROTEIN"/>
    <property type="match status" value="1"/>
</dbReference>
<dbReference type="Proteomes" id="UP000275348">
    <property type="component" value="Unassembled WGS sequence"/>
</dbReference>
<dbReference type="EMBL" id="RDOJ01000008">
    <property type="protein sequence ID" value="RLZ09849.1"/>
    <property type="molecule type" value="Genomic_DNA"/>
</dbReference>
<feature type="chain" id="PRO_5018286892" description="Lipoprotein" evidence="1">
    <location>
        <begin position="23"/>
        <end position="125"/>
    </location>
</feature>
<evidence type="ECO:0000256" key="1">
    <source>
        <dbReference type="SAM" id="SignalP"/>
    </source>
</evidence>
<protein>
    <recommendedName>
        <fullName evidence="4">Lipoprotein</fullName>
    </recommendedName>
</protein>
<accession>A0A3L9MGY9</accession>
<reference evidence="2 3" key="1">
    <citation type="submission" date="2018-10" db="EMBL/GenBank/DDBJ databases">
        <authorList>
            <person name="Chen X."/>
        </authorList>
    </citation>
    <scope>NUCLEOTIDE SEQUENCE [LARGE SCALE GENOMIC DNA]</scope>
    <source>
        <strain evidence="2 3">YIM 102668</strain>
    </source>
</reference>
<dbReference type="RefSeq" id="WP_121934531.1">
    <property type="nucleotide sequence ID" value="NZ_RDOJ01000008.1"/>
</dbReference>
<sequence length="125" mass="13837">MKKLFKLFLVSFFALFVFVACSSDDDPSDNNLFVGTYNGSVSYVSGDTNISSNTGNVKVVKVGNKYNFLFSNNIPNITGVEFIKEDANYSINVGGSDLSYIRINANTLKIFYVVDGKTWRADATR</sequence>
<evidence type="ECO:0008006" key="4">
    <source>
        <dbReference type="Google" id="ProtNLM"/>
    </source>
</evidence>
<keyword evidence="1" id="KW-0732">Signal</keyword>
<proteinExistence type="predicted"/>